<dbReference type="GO" id="GO:0004806">
    <property type="term" value="F:triacylglycerol lipase activity"/>
    <property type="evidence" value="ECO:0007669"/>
    <property type="project" value="TreeGrafter"/>
</dbReference>
<keyword evidence="3" id="KW-0732">Signal</keyword>
<feature type="active site" evidence="1">
    <location>
        <position position="294"/>
    </location>
</feature>
<dbReference type="InterPro" id="IPR037460">
    <property type="entry name" value="SEST-like"/>
</dbReference>
<evidence type="ECO:0000313" key="5">
    <source>
        <dbReference type="EMBL" id="TQL96867.1"/>
    </source>
</evidence>
<feature type="signal peptide" evidence="3">
    <location>
        <begin position="1"/>
        <end position="22"/>
    </location>
</feature>
<feature type="active site" description="Nucleophile" evidence="1">
    <location>
        <position position="70"/>
    </location>
</feature>
<feature type="disulfide bond" evidence="2">
    <location>
        <begin position="163"/>
        <end position="176"/>
    </location>
</feature>
<dbReference type="InterPro" id="IPR013830">
    <property type="entry name" value="SGNH_hydro"/>
</dbReference>
<dbReference type="SUPFAM" id="SSF52266">
    <property type="entry name" value="SGNH hydrolase"/>
    <property type="match status" value="1"/>
</dbReference>
<dbReference type="Proteomes" id="UP000316096">
    <property type="component" value="Unassembled WGS sequence"/>
</dbReference>
<evidence type="ECO:0000256" key="2">
    <source>
        <dbReference type="PIRSR" id="PIRSR637460-2"/>
    </source>
</evidence>
<dbReference type="RefSeq" id="WP_141955670.1">
    <property type="nucleotide sequence ID" value="NZ_VFOZ01000001.1"/>
</dbReference>
<organism evidence="5 6">
    <name type="scientific">Actinoallomurus bryophytorum</name>
    <dbReference type="NCBI Taxonomy" id="1490222"/>
    <lineage>
        <taxon>Bacteria</taxon>
        <taxon>Bacillati</taxon>
        <taxon>Actinomycetota</taxon>
        <taxon>Actinomycetes</taxon>
        <taxon>Streptosporangiales</taxon>
        <taxon>Thermomonosporaceae</taxon>
        <taxon>Actinoallomurus</taxon>
    </lineage>
</organism>
<proteinExistence type="predicted"/>
<reference evidence="5 6" key="1">
    <citation type="submission" date="2019-06" db="EMBL/GenBank/DDBJ databases">
        <title>Sequencing the genomes of 1000 actinobacteria strains.</title>
        <authorList>
            <person name="Klenk H.-P."/>
        </authorList>
    </citation>
    <scope>NUCLEOTIDE SEQUENCE [LARGE SCALE GENOMIC DNA]</scope>
    <source>
        <strain evidence="5 6">DSM 102200</strain>
    </source>
</reference>
<dbReference type="EMBL" id="VFOZ01000001">
    <property type="protein sequence ID" value="TQL96867.1"/>
    <property type="molecule type" value="Genomic_DNA"/>
</dbReference>
<keyword evidence="2" id="KW-1015">Disulfide bond</keyword>
<dbReference type="GO" id="GO:0019433">
    <property type="term" value="P:triglyceride catabolic process"/>
    <property type="evidence" value="ECO:0007669"/>
    <property type="project" value="TreeGrafter"/>
</dbReference>
<protein>
    <submittedName>
        <fullName evidence="5">GDSL-like lipase/acylhydrolase family protein</fullName>
    </submittedName>
</protein>
<feature type="disulfide bond" evidence="2">
    <location>
        <begin position="226"/>
        <end position="275"/>
    </location>
</feature>
<keyword evidence="6" id="KW-1185">Reference proteome</keyword>
<sequence length="322" mass="33601">MRRWIALAAVVPTIITGTPAQAAPASGPARLVRTWPETASPEGRGEAGERGVARALERVAGGRYVALGDSFTAGPLIPRQHGKPFACLRSDHNYPSLVAHALRAGEFADVSCSAATTADLFKPQHVLLGNNPAQLAAVTPDTALVTVGIGGNDVGFSKTLYSCAGLSLTAPAGAPCMKHFGATLTDRVTATAPRITAVLRTIHERAPHALVVVVGYLRILPSATGCWPSVPAAAGDVPYLDRVERSLNRMLADEARRGGAIFVDNYRGSTGHDMCSAHRWVEPILITHAAMPVHPNALGMRVVAGRVVATLAAARSAAARGQ</sequence>
<feature type="domain" description="SGNH hydrolase-type esterase" evidence="4">
    <location>
        <begin position="66"/>
        <end position="302"/>
    </location>
</feature>
<gene>
    <name evidence="5" type="ORF">FB559_2420</name>
</gene>
<feature type="disulfide bond" evidence="2">
    <location>
        <begin position="87"/>
        <end position="112"/>
    </location>
</feature>
<dbReference type="InterPro" id="IPR036514">
    <property type="entry name" value="SGNH_hydro_sf"/>
</dbReference>
<accession>A0A543CIY2</accession>
<feature type="chain" id="PRO_5021752370" evidence="3">
    <location>
        <begin position="23"/>
        <end position="322"/>
    </location>
</feature>
<evidence type="ECO:0000259" key="4">
    <source>
        <dbReference type="Pfam" id="PF13472"/>
    </source>
</evidence>
<dbReference type="Pfam" id="PF13472">
    <property type="entry name" value="Lipase_GDSL_2"/>
    <property type="match status" value="1"/>
</dbReference>
<dbReference type="CDD" id="cd01823">
    <property type="entry name" value="SEST_like"/>
    <property type="match status" value="1"/>
</dbReference>
<dbReference type="OrthoDB" id="5503950at2"/>
<keyword evidence="5" id="KW-0378">Hydrolase</keyword>
<comment type="caution">
    <text evidence="5">The sequence shown here is derived from an EMBL/GenBank/DDBJ whole genome shotgun (WGS) entry which is preliminary data.</text>
</comment>
<dbReference type="PANTHER" id="PTHR37981:SF1">
    <property type="entry name" value="SGNH HYDROLASE-TYPE ESTERASE DOMAIN-CONTAINING PROTEIN"/>
    <property type="match status" value="1"/>
</dbReference>
<dbReference type="Gene3D" id="3.40.50.1110">
    <property type="entry name" value="SGNH hydrolase"/>
    <property type="match status" value="1"/>
</dbReference>
<evidence type="ECO:0000313" key="6">
    <source>
        <dbReference type="Proteomes" id="UP000316096"/>
    </source>
</evidence>
<name>A0A543CIY2_9ACTN</name>
<dbReference type="AlphaFoldDB" id="A0A543CIY2"/>
<dbReference type="PANTHER" id="PTHR37981">
    <property type="entry name" value="LIPASE 2"/>
    <property type="match status" value="1"/>
</dbReference>
<evidence type="ECO:0000256" key="3">
    <source>
        <dbReference type="SAM" id="SignalP"/>
    </source>
</evidence>
<evidence type="ECO:0000256" key="1">
    <source>
        <dbReference type="PIRSR" id="PIRSR637460-1"/>
    </source>
</evidence>